<accession>A0A0D5Y418</accession>
<keyword evidence="2" id="KW-0560">Oxidoreductase</keyword>
<dbReference type="FunFam" id="3.40.50.720:FF:000084">
    <property type="entry name" value="Short-chain dehydrogenase reductase"/>
    <property type="match status" value="1"/>
</dbReference>
<dbReference type="CDD" id="cd05233">
    <property type="entry name" value="SDR_c"/>
    <property type="match status" value="1"/>
</dbReference>
<dbReference type="NCBIfam" id="NF005559">
    <property type="entry name" value="PRK07231.1"/>
    <property type="match status" value="1"/>
</dbReference>
<dbReference type="PROSITE" id="PS00061">
    <property type="entry name" value="ADH_SHORT"/>
    <property type="match status" value="1"/>
</dbReference>
<dbReference type="PANTHER" id="PTHR24321:SF11">
    <property type="entry name" value="BLR0893 PROTEIN"/>
    <property type="match status" value="1"/>
</dbReference>
<proteinExistence type="inferred from homology"/>
<evidence type="ECO:0000256" key="1">
    <source>
        <dbReference type="ARBA" id="ARBA00006484"/>
    </source>
</evidence>
<gene>
    <name evidence="3" type="ORF">PCL1606_43380</name>
</gene>
<dbReference type="GO" id="GO:0016491">
    <property type="term" value="F:oxidoreductase activity"/>
    <property type="evidence" value="ECO:0007669"/>
    <property type="project" value="UniProtKB-KW"/>
</dbReference>
<dbReference type="PATRIC" id="fig|587753.10.peg.4335"/>
<dbReference type="EMBL" id="CP011110">
    <property type="protein sequence ID" value="AKA25785.1"/>
    <property type="molecule type" value="Genomic_DNA"/>
</dbReference>
<dbReference type="Pfam" id="PF13561">
    <property type="entry name" value="adh_short_C2"/>
    <property type="match status" value="1"/>
</dbReference>
<dbReference type="PRINTS" id="PR00081">
    <property type="entry name" value="GDHRDH"/>
</dbReference>
<reference evidence="3 4" key="1">
    <citation type="journal article" date="2015" name="Mol. Plant Microbe Interact.">
        <title>Comparative Genomic Analysis of Pseudomonas chlororaphis PCL1606 Reveals New Insight into Antifungal Compounds Involved in Biocontrol.</title>
        <authorList>
            <person name="Calderon C.E."/>
            <person name="Ramos C."/>
            <person name="de Vicente A."/>
            <person name="Cazorla F.M."/>
        </authorList>
    </citation>
    <scope>NUCLEOTIDE SEQUENCE [LARGE SCALE GENOMIC DNA]</scope>
    <source>
        <strain evidence="3 4">PCL1606</strain>
    </source>
</reference>
<dbReference type="AlphaFoldDB" id="A0A0D5Y418"/>
<dbReference type="InterPro" id="IPR036291">
    <property type="entry name" value="NAD(P)-bd_dom_sf"/>
</dbReference>
<dbReference type="NCBIfam" id="NF004818">
    <property type="entry name" value="PRK06172.1"/>
    <property type="match status" value="1"/>
</dbReference>
<dbReference type="Gene3D" id="3.40.50.720">
    <property type="entry name" value="NAD(P)-binding Rossmann-like Domain"/>
    <property type="match status" value="1"/>
</dbReference>
<dbReference type="KEGG" id="pcz:PCL1606_43380"/>
<evidence type="ECO:0000313" key="4">
    <source>
        <dbReference type="Proteomes" id="UP000032748"/>
    </source>
</evidence>
<dbReference type="PRINTS" id="PR00080">
    <property type="entry name" value="SDRFAMILY"/>
</dbReference>
<name>A0A0D5Y418_9PSED</name>
<dbReference type="InterPro" id="IPR020904">
    <property type="entry name" value="Sc_DH/Rdtase_CS"/>
</dbReference>
<dbReference type="Proteomes" id="UP000032748">
    <property type="component" value="Chromosome"/>
</dbReference>
<evidence type="ECO:0000256" key="2">
    <source>
        <dbReference type="ARBA" id="ARBA00023002"/>
    </source>
</evidence>
<evidence type="ECO:0000313" key="3">
    <source>
        <dbReference type="EMBL" id="AKA25785.1"/>
    </source>
</evidence>
<sequence length="320" mass="33515">MIDLALPARKVCRRGEWASIQWRDGGSGAFITAVHEGATGALIVLPRRVHLSLDWPHPIHPFHRGHHMSMTFSGQVVLVTGAAAGIGRATALAFAAQGLKVVAADLDAAGGEGTVQLIRDAGGEALFVRCDVTDEADVQHLMAQVVSNYGRLDYAFNNAGIEIEKGKLADGTLDEFDAIMGVNVKGVWLCMKHQLPLLLAQGGGAIVNTASVAGLGAAPKMSIYAASKHAVIGLTKSAAIEYAKKKIRVNAVCPAVIDTDMFRRAYEADPRKAEFAAAMHPVGRIGKVEEIASAVLYLCSDGAAFTTGHALAVDGGATAI</sequence>
<dbReference type="PANTHER" id="PTHR24321">
    <property type="entry name" value="DEHYDROGENASES, SHORT CHAIN"/>
    <property type="match status" value="1"/>
</dbReference>
<dbReference type="InterPro" id="IPR002347">
    <property type="entry name" value="SDR_fam"/>
</dbReference>
<dbReference type="SUPFAM" id="SSF51735">
    <property type="entry name" value="NAD(P)-binding Rossmann-fold domains"/>
    <property type="match status" value="1"/>
</dbReference>
<organism evidence="3 4">
    <name type="scientific">Pseudomonas chlororaphis</name>
    <dbReference type="NCBI Taxonomy" id="587753"/>
    <lineage>
        <taxon>Bacteria</taxon>
        <taxon>Pseudomonadati</taxon>
        <taxon>Pseudomonadota</taxon>
        <taxon>Gammaproteobacteria</taxon>
        <taxon>Pseudomonadales</taxon>
        <taxon>Pseudomonadaceae</taxon>
        <taxon>Pseudomonas</taxon>
    </lineage>
</organism>
<protein>
    <submittedName>
        <fullName evidence="3">Short-chain dehydrogenase</fullName>
    </submittedName>
</protein>
<comment type="similarity">
    <text evidence="1">Belongs to the short-chain dehydrogenases/reductases (SDR) family.</text>
</comment>